<dbReference type="SUPFAM" id="SSF54197">
    <property type="entry name" value="HIT-like"/>
    <property type="match status" value="1"/>
</dbReference>
<dbReference type="InterPro" id="IPR040079">
    <property type="entry name" value="Glutathione_S-Trfase"/>
</dbReference>
<dbReference type="PANTHER" id="PTHR23089">
    <property type="entry name" value="HISTIDINE TRIAD HIT PROTEIN"/>
    <property type="match status" value="1"/>
</dbReference>
<dbReference type="Pfam" id="PF11969">
    <property type="entry name" value="DcpS_C"/>
    <property type="match status" value="1"/>
</dbReference>
<dbReference type="PROSITE" id="PS50404">
    <property type="entry name" value="GST_NTER"/>
    <property type="match status" value="1"/>
</dbReference>
<dbReference type="PRINTS" id="PR00332">
    <property type="entry name" value="HISTRIAD"/>
</dbReference>
<dbReference type="Pfam" id="PF13410">
    <property type="entry name" value="GST_C_2"/>
    <property type="match status" value="1"/>
</dbReference>
<name>A0A7S0ES07_9CRYP</name>
<feature type="domain" description="GST N-terminal" evidence="4">
    <location>
        <begin position="1"/>
        <end position="83"/>
    </location>
</feature>
<reference evidence="6" key="1">
    <citation type="submission" date="2021-01" db="EMBL/GenBank/DDBJ databases">
        <authorList>
            <person name="Corre E."/>
            <person name="Pelletier E."/>
            <person name="Niang G."/>
            <person name="Scheremetjew M."/>
            <person name="Finn R."/>
            <person name="Kale V."/>
            <person name="Holt S."/>
            <person name="Cochrane G."/>
            <person name="Meng A."/>
            <person name="Brown T."/>
            <person name="Cohen L."/>
        </authorList>
    </citation>
    <scope>NUCLEOTIDE SEQUENCE</scope>
    <source>
        <strain evidence="6">CCMP325</strain>
    </source>
</reference>
<feature type="short sequence motif" description="Histidine triad motif" evidence="2 3">
    <location>
        <begin position="337"/>
        <end position="341"/>
    </location>
</feature>
<protein>
    <recommendedName>
        <fullName evidence="7">HIT domain-containing protein</fullName>
    </recommendedName>
</protein>
<dbReference type="SUPFAM" id="SSF52833">
    <property type="entry name" value="Thioredoxin-like"/>
    <property type="match status" value="1"/>
</dbReference>
<dbReference type="Pfam" id="PF13417">
    <property type="entry name" value="GST_N_3"/>
    <property type="match status" value="1"/>
</dbReference>
<dbReference type="CDD" id="cd00570">
    <property type="entry name" value="GST_N_family"/>
    <property type="match status" value="1"/>
</dbReference>
<dbReference type="GO" id="GO:0003824">
    <property type="term" value="F:catalytic activity"/>
    <property type="evidence" value="ECO:0007669"/>
    <property type="project" value="InterPro"/>
</dbReference>
<organism evidence="6">
    <name type="scientific">Hanusia phi</name>
    <dbReference type="NCBI Taxonomy" id="3032"/>
    <lineage>
        <taxon>Eukaryota</taxon>
        <taxon>Cryptophyceae</taxon>
        <taxon>Pyrenomonadales</taxon>
        <taxon>Geminigeraceae</taxon>
        <taxon>Hanusia</taxon>
    </lineage>
</organism>
<evidence type="ECO:0008006" key="7">
    <source>
        <dbReference type="Google" id="ProtNLM"/>
    </source>
</evidence>
<feature type="active site" description="Tele-AMP-histidine intermediate" evidence="1">
    <location>
        <position position="339"/>
    </location>
</feature>
<dbReference type="CDD" id="cd01276">
    <property type="entry name" value="PKCI_related"/>
    <property type="match status" value="1"/>
</dbReference>
<dbReference type="Gene3D" id="3.30.428.10">
    <property type="entry name" value="HIT-like"/>
    <property type="match status" value="1"/>
</dbReference>
<dbReference type="Gene3D" id="1.20.1050.10">
    <property type="match status" value="1"/>
</dbReference>
<dbReference type="InterPro" id="IPR001310">
    <property type="entry name" value="Histidine_triad_HIT"/>
</dbReference>
<dbReference type="CDD" id="cd00299">
    <property type="entry name" value="GST_C_family"/>
    <property type="match status" value="1"/>
</dbReference>
<accession>A0A7S0ES07</accession>
<dbReference type="Gene3D" id="3.40.30.10">
    <property type="entry name" value="Glutaredoxin"/>
    <property type="match status" value="1"/>
</dbReference>
<dbReference type="AlphaFoldDB" id="A0A7S0ES07"/>
<dbReference type="InterPro" id="IPR036249">
    <property type="entry name" value="Thioredoxin-like_sf"/>
</dbReference>
<dbReference type="InterPro" id="IPR036265">
    <property type="entry name" value="HIT-like_sf"/>
</dbReference>
<evidence type="ECO:0000259" key="5">
    <source>
        <dbReference type="PROSITE" id="PS51084"/>
    </source>
</evidence>
<proteinExistence type="predicted"/>
<evidence type="ECO:0000256" key="1">
    <source>
        <dbReference type="PIRSR" id="PIRSR601310-1"/>
    </source>
</evidence>
<feature type="domain" description="HIT" evidence="5">
    <location>
        <begin position="244"/>
        <end position="353"/>
    </location>
</feature>
<evidence type="ECO:0000256" key="2">
    <source>
        <dbReference type="PIRSR" id="PIRSR601310-3"/>
    </source>
</evidence>
<dbReference type="SFLD" id="SFLDS00019">
    <property type="entry name" value="Glutathione_Transferase_(cytos"/>
    <property type="match status" value="1"/>
</dbReference>
<sequence>MTPVLYDMPASNNGARCRVIIYKKRLESDILIKPPSDLGGLKSEQYLALNPQGKMPLLVTEHGNIPESDTIARYLVDRFSSKAPSFIPSTLEARMRSDLLCRLHDMYITTIQGCMYNAEPPFGRFGSRAAALAELRQQLKHLLEHVDEAGPYLTGKELSLADATVFPTIIFIEHMLPKFIDGETWDPEAVLGKKMLRWYRWIQSDPSFKAVCKEITEALAGEEVNERWKNILHAGLRDNDAPTIFDRIIQRQIPSEVVMEDEDVLVFKDIHPQAPLHLLIIPKRRDGLTQLRFASADHQELLGKMLLTAGKIAKEQNLRGYRLVINDGSDAQQSVFHLHMHLLSGRQMRWPPG</sequence>
<gene>
    <name evidence="6" type="ORF">HPHI1048_LOCUS14700</name>
</gene>
<dbReference type="InterPro" id="IPR004045">
    <property type="entry name" value="Glutathione_S-Trfase_N"/>
</dbReference>
<dbReference type="SUPFAM" id="SSF47616">
    <property type="entry name" value="GST C-terminal domain-like"/>
    <property type="match status" value="1"/>
</dbReference>
<evidence type="ECO:0000259" key="4">
    <source>
        <dbReference type="PROSITE" id="PS50404"/>
    </source>
</evidence>
<evidence type="ECO:0000313" key="6">
    <source>
        <dbReference type="EMBL" id="CAD8491838.1"/>
    </source>
</evidence>
<evidence type="ECO:0000256" key="3">
    <source>
        <dbReference type="PROSITE-ProRule" id="PRU00464"/>
    </source>
</evidence>
<dbReference type="EMBL" id="HBEO01021705">
    <property type="protein sequence ID" value="CAD8491838.1"/>
    <property type="molecule type" value="Transcribed_RNA"/>
</dbReference>
<dbReference type="InterPro" id="IPR036282">
    <property type="entry name" value="Glutathione-S-Trfase_C_sf"/>
</dbReference>
<dbReference type="InterPro" id="IPR019808">
    <property type="entry name" value="Histidine_triad_CS"/>
</dbReference>
<dbReference type="InterPro" id="IPR011146">
    <property type="entry name" value="HIT-like"/>
</dbReference>
<dbReference type="PROSITE" id="PS00892">
    <property type="entry name" value="HIT_1"/>
    <property type="match status" value="1"/>
</dbReference>
<dbReference type="PROSITE" id="PS51084">
    <property type="entry name" value="HIT_2"/>
    <property type="match status" value="1"/>
</dbReference>